<feature type="domain" description="DUF6458" evidence="2">
    <location>
        <begin position="1"/>
        <end position="50"/>
    </location>
</feature>
<evidence type="ECO:0000259" key="2">
    <source>
        <dbReference type="Pfam" id="PF20059"/>
    </source>
</evidence>
<reference evidence="3 4" key="1">
    <citation type="submission" date="2020-02" db="EMBL/GenBank/DDBJ databases">
        <title>Whole-genome analyses of novel actinobacteria.</title>
        <authorList>
            <person name="Sahin N."/>
        </authorList>
    </citation>
    <scope>NUCLEOTIDE SEQUENCE [LARGE SCALE GENOMIC DNA]</scope>
    <source>
        <strain evidence="3 4">A7024</strain>
    </source>
</reference>
<accession>A0A6G4U270</accession>
<dbReference type="AlphaFoldDB" id="A0A6G4U270"/>
<evidence type="ECO:0000313" key="4">
    <source>
        <dbReference type="Proteomes" id="UP000481583"/>
    </source>
</evidence>
<keyword evidence="1" id="KW-0812">Transmembrane</keyword>
<comment type="caution">
    <text evidence="3">The sequence shown here is derived from an EMBL/GenBank/DDBJ whole genome shotgun (WGS) entry which is preliminary data.</text>
</comment>
<keyword evidence="1" id="KW-0472">Membrane</keyword>
<dbReference type="Pfam" id="PF20059">
    <property type="entry name" value="DUF6458"/>
    <property type="match status" value="1"/>
</dbReference>
<protein>
    <recommendedName>
        <fullName evidence="2">DUF6458 domain-containing protein</fullName>
    </recommendedName>
</protein>
<organism evidence="3 4">
    <name type="scientific">Streptomyces coryli</name>
    <dbReference type="NCBI Taxonomy" id="1128680"/>
    <lineage>
        <taxon>Bacteria</taxon>
        <taxon>Bacillati</taxon>
        <taxon>Actinomycetota</taxon>
        <taxon>Actinomycetes</taxon>
        <taxon>Kitasatosporales</taxon>
        <taxon>Streptomycetaceae</taxon>
        <taxon>Streptomyces</taxon>
    </lineage>
</organism>
<proteinExistence type="predicted"/>
<keyword evidence="1" id="KW-1133">Transmembrane helix</keyword>
<dbReference type="EMBL" id="JAAKZV010000084">
    <property type="protein sequence ID" value="NGN66102.1"/>
    <property type="molecule type" value="Genomic_DNA"/>
</dbReference>
<evidence type="ECO:0000256" key="1">
    <source>
        <dbReference type="SAM" id="Phobius"/>
    </source>
</evidence>
<keyword evidence="4" id="KW-1185">Reference proteome</keyword>
<dbReference type="InterPro" id="IPR045597">
    <property type="entry name" value="DUF6458"/>
</dbReference>
<gene>
    <name evidence="3" type="ORF">G5C51_19665</name>
</gene>
<dbReference type="RefSeq" id="WP_165239169.1">
    <property type="nucleotide sequence ID" value="NZ_JAAKZV010000084.1"/>
</dbReference>
<sequence length="75" mass="8169">MGMGASIFMLAIGAILALAVDWQVKGVNLDIVGLIMMAVGIIGICAYVSIFKRRRLQAPPPAAPVVEEEHHRYYD</sequence>
<feature type="transmembrane region" description="Helical" evidence="1">
    <location>
        <begin position="29"/>
        <end position="50"/>
    </location>
</feature>
<evidence type="ECO:0000313" key="3">
    <source>
        <dbReference type="EMBL" id="NGN66102.1"/>
    </source>
</evidence>
<dbReference type="Proteomes" id="UP000481583">
    <property type="component" value="Unassembled WGS sequence"/>
</dbReference>
<name>A0A6G4U270_9ACTN</name>